<dbReference type="Gene3D" id="1.10.357.10">
    <property type="entry name" value="Tetracycline Repressor, domain 2"/>
    <property type="match status" value="1"/>
</dbReference>
<dbReference type="SUPFAM" id="SSF46689">
    <property type="entry name" value="Homeodomain-like"/>
    <property type="match status" value="1"/>
</dbReference>
<organism evidence="4 5">
    <name type="scientific">Herbiconiux moechotypicola</name>
    <dbReference type="NCBI Taxonomy" id="637393"/>
    <lineage>
        <taxon>Bacteria</taxon>
        <taxon>Bacillati</taxon>
        <taxon>Actinomycetota</taxon>
        <taxon>Actinomycetes</taxon>
        <taxon>Micrococcales</taxon>
        <taxon>Microbacteriaceae</taxon>
        <taxon>Herbiconiux</taxon>
    </lineage>
</organism>
<gene>
    <name evidence="4" type="ORF">GCM10009851_10590</name>
</gene>
<feature type="DNA-binding region" description="H-T-H motif" evidence="2">
    <location>
        <begin position="45"/>
        <end position="64"/>
    </location>
</feature>
<keyword evidence="1 2" id="KW-0238">DNA-binding</keyword>
<dbReference type="PANTHER" id="PTHR43479:SF11">
    <property type="entry name" value="ACREF_ENVCD OPERON REPRESSOR-RELATED"/>
    <property type="match status" value="1"/>
</dbReference>
<dbReference type="InterPro" id="IPR050624">
    <property type="entry name" value="HTH-type_Tx_Regulator"/>
</dbReference>
<evidence type="ECO:0000313" key="4">
    <source>
        <dbReference type="EMBL" id="GAA2228147.1"/>
    </source>
</evidence>
<accession>A0ABN3DDC4</accession>
<name>A0ABN3DDC4_9MICO</name>
<evidence type="ECO:0000256" key="2">
    <source>
        <dbReference type="PROSITE-ProRule" id="PRU00335"/>
    </source>
</evidence>
<sequence length="201" mass="21314">MAVEQGGNESIRSTLDRSSDPRVVRTRAGILAAVHELVAAGDELSVSAIVRTAGVSRASFYSHYAGLDDLAASLRRTAFHTIAELYAADPHGSAEAMLSSQQRLVAHFADNRALYAAVAALPVSKEAYLADVRAMAAEIEDALGRQPGLPTGLEVTATARYIAGAAYGLLDAWITGEIDLADAELVDHLTRLLPPWFSGVR</sequence>
<evidence type="ECO:0000256" key="1">
    <source>
        <dbReference type="ARBA" id="ARBA00023125"/>
    </source>
</evidence>
<reference evidence="4 5" key="1">
    <citation type="journal article" date="2019" name="Int. J. Syst. Evol. Microbiol.">
        <title>The Global Catalogue of Microorganisms (GCM) 10K type strain sequencing project: providing services to taxonomists for standard genome sequencing and annotation.</title>
        <authorList>
            <consortium name="The Broad Institute Genomics Platform"/>
            <consortium name="The Broad Institute Genome Sequencing Center for Infectious Disease"/>
            <person name="Wu L."/>
            <person name="Ma J."/>
        </authorList>
    </citation>
    <scope>NUCLEOTIDE SEQUENCE [LARGE SCALE GENOMIC DNA]</scope>
    <source>
        <strain evidence="4 5">JCM 16117</strain>
    </source>
</reference>
<dbReference type="PANTHER" id="PTHR43479">
    <property type="entry name" value="ACREF/ENVCD OPERON REPRESSOR-RELATED"/>
    <property type="match status" value="1"/>
</dbReference>
<evidence type="ECO:0000259" key="3">
    <source>
        <dbReference type="PROSITE" id="PS50977"/>
    </source>
</evidence>
<protein>
    <submittedName>
        <fullName evidence="4">TetR/AcrR family transcriptional regulator</fullName>
    </submittedName>
</protein>
<dbReference type="Proteomes" id="UP001500929">
    <property type="component" value="Unassembled WGS sequence"/>
</dbReference>
<dbReference type="PROSITE" id="PS50977">
    <property type="entry name" value="HTH_TETR_2"/>
    <property type="match status" value="1"/>
</dbReference>
<evidence type="ECO:0000313" key="5">
    <source>
        <dbReference type="Proteomes" id="UP001500929"/>
    </source>
</evidence>
<keyword evidence="5" id="KW-1185">Reference proteome</keyword>
<dbReference type="RefSeq" id="WP_259478570.1">
    <property type="nucleotide sequence ID" value="NZ_BAAAQY010000003.1"/>
</dbReference>
<feature type="domain" description="HTH tetR-type" evidence="3">
    <location>
        <begin position="24"/>
        <end position="82"/>
    </location>
</feature>
<dbReference type="InterPro" id="IPR001647">
    <property type="entry name" value="HTH_TetR"/>
</dbReference>
<dbReference type="InterPro" id="IPR009057">
    <property type="entry name" value="Homeodomain-like_sf"/>
</dbReference>
<proteinExistence type="predicted"/>
<comment type="caution">
    <text evidence="4">The sequence shown here is derived from an EMBL/GenBank/DDBJ whole genome shotgun (WGS) entry which is preliminary data.</text>
</comment>
<dbReference type="EMBL" id="BAAAQY010000003">
    <property type="protein sequence ID" value="GAA2228147.1"/>
    <property type="molecule type" value="Genomic_DNA"/>
</dbReference>